<accession>A0A7T8QUI1</accession>
<organism evidence="2 3">
    <name type="scientific">Caligus rogercresseyi</name>
    <name type="common">Sea louse</name>
    <dbReference type="NCBI Taxonomy" id="217165"/>
    <lineage>
        <taxon>Eukaryota</taxon>
        <taxon>Metazoa</taxon>
        <taxon>Ecdysozoa</taxon>
        <taxon>Arthropoda</taxon>
        <taxon>Crustacea</taxon>
        <taxon>Multicrustacea</taxon>
        <taxon>Hexanauplia</taxon>
        <taxon>Copepoda</taxon>
        <taxon>Siphonostomatoida</taxon>
        <taxon>Caligidae</taxon>
        <taxon>Caligus</taxon>
    </lineage>
</organism>
<evidence type="ECO:0000313" key="2">
    <source>
        <dbReference type="EMBL" id="QQP55564.1"/>
    </source>
</evidence>
<dbReference type="EMBL" id="CP045894">
    <property type="protein sequence ID" value="QQP55564.1"/>
    <property type="molecule type" value="Genomic_DNA"/>
</dbReference>
<feature type="signal peptide" evidence="1">
    <location>
        <begin position="1"/>
        <end position="32"/>
    </location>
</feature>
<evidence type="ECO:0000256" key="1">
    <source>
        <dbReference type="SAM" id="SignalP"/>
    </source>
</evidence>
<name>A0A7T8QUI1_CALRO</name>
<protein>
    <submittedName>
        <fullName evidence="2">Uncharacterized protein</fullName>
    </submittedName>
</protein>
<sequence length="67" mass="7411">MIIIRAPPGGGLERKLTLLFYILLTSFISAQASRIELDSDGGYHGVTIKIREDVPSNKCSEILHNLQ</sequence>
<reference evidence="3" key="1">
    <citation type="submission" date="2021-01" db="EMBL/GenBank/DDBJ databases">
        <title>Caligus Genome Assembly.</title>
        <authorList>
            <person name="Gallardo-Escarate C."/>
        </authorList>
    </citation>
    <scope>NUCLEOTIDE SEQUENCE [LARGE SCALE GENOMIC DNA]</scope>
</reference>
<evidence type="ECO:0000313" key="3">
    <source>
        <dbReference type="Proteomes" id="UP000595437"/>
    </source>
</evidence>
<proteinExistence type="predicted"/>
<feature type="chain" id="PRO_5030588908" evidence="1">
    <location>
        <begin position="33"/>
        <end position="67"/>
    </location>
</feature>
<keyword evidence="1" id="KW-0732">Signal</keyword>
<feature type="non-terminal residue" evidence="2">
    <location>
        <position position="67"/>
    </location>
</feature>
<keyword evidence="3" id="KW-1185">Reference proteome</keyword>
<dbReference type="AlphaFoldDB" id="A0A7T8QUI1"/>
<gene>
    <name evidence="2" type="ORF">FKW44_008796</name>
</gene>
<dbReference type="Proteomes" id="UP000595437">
    <property type="component" value="Chromosome 5"/>
</dbReference>